<name>A0A840SHS0_9RHOB</name>
<dbReference type="InterPro" id="IPR050712">
    <property type="entry name" value="NAD(P)H-dep_reductase"/>
</dbReference>
<gene>
    <name evidence="2" type="ORF">HNP73_000405</name>
</gene>
<organism evidence="2 3">
    <name type="scientific">Amaricoccus macauensis</name>
    <dbReference type="NCBI Taxonomy" id="57001"/>
    <lineage>
        <taxon>Bacteria</taxon>
        <taxon>Pseudomonadati</taxon>
        <taxon>Pseudomonadota</taxon>
        <taxon>Alphaproteobacteria</taxon>
        <taxon>Rhodobacterales</taxon>
        <taxon>Paracoccaceae</taxon>
        <taxon>Amaricoccus</taxon>
    </lineage>
</organism>
<dbReference type="PANTHER" id="PTHR30543:SF21">
    <property type="entry name" value="NAD(P)H-DEPENDENT FMN REDUCTASE LOT6"/>
    <property type="match status" value="1"/>
</dbReference>
<evidence type="ECO:0000313" key="3">
    <source>
        <dbReference type="Proteomes" id="UP000549457"/>
    </source>
</evidence>
<dbReference type="Pfam" id="PF03358">
    <property type="entry name" value="FMN_red"/>
    <property type="match status" value="1"/>
</dbReference>
<dbReference type="PANTHER" id="PTHR30543">
    <property type="entry name" value="CHROMATE REDUCTASE"/>
    <property type="match status" value="1"/>
</dbReference>
<dbReference type="GO" id="GO:0010181">
    <property type="term" value="F:FMN binding"/>
    <property type="evidence" value="ECO:0007669"/>
    <property type="project" value="TreeGrafter"/>
</dbReference>
<dbReference type="SUPFAM" id="SSF52218">
    <property type="entry name" value="Flavoproteins"/>
    <property type="match status" value="1"/>
</dbReference>
<dbReference type="RefSeq" id="WP_184146608.1">
    <property type="nucleotide sequence ID" value="NZ_JACHFM010000001.1"/>
</dbReference>
<dbReference type="AlphaFoldDB" id="A0A840SHS0"/>
<dbReference type="Gene3D" id="3.40.50.360">
    <property type="match status" value="1"/>
</dbReference>
<sequence length="186" mass="19275">MATIIGISGSLRQGSFNTALLRAAAEVAPAGTTLTTETLHGIPLYNADEESAQGLPAAVTRLKEAIVAADGLLLVTPEYNNGIPGVFKNAIDWLSRPSNDIGRVFGALPVAVIGASPGGFGTILSQAAWLPILRTLGTNAWAGGRLLVSRAGDVFSDGAMVDEAARRRLADFVAGFAAFAERNSRL</sequence>
<dbReference type="InterPro" id="IPR005025">
    <property type="entry name" value="FMN_Rdtase-like_dom"/>
</dbReference>
<dbReference type="EMBL" id="JACHFM010000001">
    <property type="protein sequence ID" value="MBB5220484.1"/>
    <property type="molecule type" value="Genomic_DNA"/>
</dbReference>
<evidence type="ECO:0000259" key="1">
    <source>
        <dbReference type="Pfam" id="PF03358"/>
    </source>
</evidence>
<evidence type="ECO:0000313" key="2">
    <source>
        <dbReference type="EMBL" id="MBB5220484.1"/>
    </source>
</evidence>
<comment type="caution">
    <text evidence="2">The sequence shown here is derived from an EMBL/GenBank/DDBJ whole genome shotgun (WGS) entry which is preliminary data.</text>
</comment>
<proteinExistence type="predicted"/>
<dbReference type="GO" id="GO:0005829">
    <property type="term" value="C:cytosol"/>
    <property type="evidence" value="ECO:0007669"/>
    <property type="project" value="TreeGrafter"/>
</dbReference>
<dbReference type="InterPro" id="IPR029039">
    <property type="entry name" value="Flavoprotein-like_sf"/>
</dbReference>
<keyword evidence="3" id="KW-1185">Reference proteome</keyword>
<dbReference type="GO" id="GO:0016491">
    <property type="term" value="F:oxidoreductase activity"/>
    <property type="evidence" value="ECO:0007669"/>
    <property type="project" value="InterPro"/>
</dbReference>
<reference evidence="2 3" key="1">
    <citation type="submission" date="2020-08" db="EMBL/GenBank/DDBJ databases">
        <title>Genomic Encyclopedia of Type Strains, Phase IV (KMG-IV): sequencing the most valuable type-strain genomes for metagenomic binning, comparative biology and taxonomic classification.</title>
        <authorList>
            <person name="Goeker M."/>
        </authorList>
    </citation>
    <scope>NUCLEOTIDE SEQUENCE [LARGE SCALE GENOMIC DNA]</scope>
    <source>
        <strain evidence="2 3">DSM 101730</strain>
    </source>
</reference>
<feature type="domain" description="NADPH-dependent FMN reductase-like" evidence="1">
    <location>
        <begin position="3"/>
        <end position="150"/>
    </location>
</feature>
<protein>
    <submittedName>
        <fullName evidence="2">NAD(P)H-dependent FMN reductase</fullName>
    </submittedName>
</protein>
<dbReference type="Proteomes" id="UP000549457">
    <property type="component" value="Unassembled WGS sequence"/>
</dbReference>
<accession>A0A840SHS0</accession>